<dbReference type="FunFam" id="1.20.1250.20:FF:000026">
    <property type="entry name" value="MFS quinate transporter QutD"/>
    <property type="match status" value="1"/>
</dbReference>
<dbReference type="Gene3D" id="1.20.1250.20">
    <property type="entry name" value="MFS general substrate transporter like domains"/>
    <property type="match status" value="1"/>
</dbReference>
<feature type="transmembrane region" description="Helical" evidence="9">
    <location>
        <begin position="56"/>
        <end position="73"/>
    </location>
</feature>
<feature type="transmembrane region" description="Helical" evidence="9">
    <location>
        <begin position="175"/>
        <end position="194"/>
    </location>
</feature>
<dbReference type="InterPro" id="IPR050360">
    <property type="entry name" value="MFS_Sugar_Transporters"/>
</dbReference>
<feature type="transmembrane region" description="Helical" evidence="9">
    <location>
        <begin position="85"/>
        <end position="102"/>
    </location>
</feature>
<proteinExistence type="inferred from homology"/>
<dbReference type="SUPFAM" id="SSF103473">
    <property type="entry name" value="MFS general substrate transporter"/>
    <property type="match status" value="1"/>
</dbReference>
<keyword evidence="11" id="KW-0762">Sugar transport</keyword>
<keyword evidence="5 9" id="KW-1133">Transmembrane helix</keyword>
<dbReference type="PROSITE" id="PS00217">
    <property type="entry name" value="SUGAR_TRANSPORT_2"/>
    <property type="match status" value="1"/>
</dbReference>
<dbReference type="InterPro" id="IPR003663">
    <property type="entry name" value="Sugar/inositol_transpt"/>
</dbReference>
<dbReference type="NCBIfam" id="TIGR00879">
    <property type="entry name" value="SP"/>
    <property type="match status" value="1"/>
</dbReference>
<keyword evidence="6 9" id="KW-0472">Membrane</keyword>
<keyword evidence="12" id="KW-1185">Reference proteome</keyword>
<sequence length="534" mass="58550">MGLPTFPKIYNTYFVAFIATVGGMLFGFDISSMSAIIGTDQYLDFFNNPNGVRQGAINSALAAGSVVGSIIAGPVSDKLGRRDSIMFACLWWLAGTAVQTAVDGFGMLMAGRILNGVCVGITSSQVPVYLAEIARKEMRGKVIVIQQLAIEWGILIMYFIGYGCSFIDGPASFRTAWGIQFVPCVFLMCGLPFLPRSPRWLAKVDRVDEAIQTLARIQAGGNVNDPLVVAEWEDITMTLAAERNALPGWRKFVYNGMWKRTLAGFTVQMWQQNSGANVMTYYVVYIFLMAGLTGNVNLISSGIQYALFIIFTSFIFFYIDRLGRRPLLIYGAMLMGLCHFVVGGVLSAGESVPGGVDGNKNVLIRVTGAKAHTVIAFSYLLIIFYALTLAPVAWVYAAEVWSLETRATGMGISAIGNWLFNFALGLYIPPGFQNIKYGMFIVFGVMCFLGAAQFYFTYPETCGKTLEEIEELFAPGAIKPWKTKPGNSKLDALVDEARAKHYTVDDVMQHKIHHEHSETIGEKPTPAQETTAAV</sequence>
<feature type="transmembrane region" description="Helical" evidence="9">
    <location>
        <begin position="409"/>
        <end position="429"/>
    </location>
</feature>
<reference evidence="11 12" key="1">
    <citation type="submission" date="2015-05" db="EMBL/GenBank/DDBJ databases">
        <title>Distinctive expansion of gene families associated with plant cell wall degradation and secondary metabolism in the genomes of grapevine trunk pathogens.</title>
        <authorList>
            <person name="Lawrence D.P."/>
            <person name="Travadon R."/>
            <person name="Rolshausen P.E."/>
            <person name="Baumgartner K."/>
        </authorList>
    </citation>
    <scope>NUCLEOTIDE SEQUENCE [LARGE SCALE GENOMIC DNA]</scope>
    <source>
        <strain evidence="11">UCRPC4</strain>
    </source>
</reference>
<dbReference type="OrthoDB" id="4142200at2759"/>
<dbReference type="PROSITE" id="PS50850">
    <property type="entry name" value="MFS"/>
    <property type="match status" value="1"/>
</dbReference>
<feature type="transmembrane region" description="Helical" evidence="9">
    <location>
        <begin position="108"/>
        <end position="130"/>
    </location>
</feature>
<reference evidence="11 12" key="2">
    <citation type="submission" date="2015-05" db="EMBL/GenBank/DDBJ databases">
        <authorList>
            <person name="Morales-Cruz A."/>
            <person name="Amrine K.C."/>
            <person name="Cantu D."/>
        </authorList>
    </citation>
    <scope>NUCLEOTIDE SEQUENCE [LARGE SCALE GENOMIC DNA]</scope>
    <source>
        <strain evidence="11">UCRPC4</strain>
    </source>
</reference>
<feature type="transmembrane region" description="Helical" evidence="9">
    <location>
        <begin position="142"/>
        <end position="163"/>
    </location>
</feature>
<evidence type="ECO:0000256" key="1">
    <source>
        <dbReference type="ARBA" id="ARBA00004141"/>
    </source>
</evidence>
<organism evidence="11 12">
    <name type="scientific">Phaeomoniella chlamydospora</name>
    <name type="common">Phaeoacremonium chlamydosporum</name>
    <dbReference type="NCBI Taxonomy" id="158046"/>
    <lineage>
        <taxon>Eukaryota</taxon>
        <taxon>Fungi</taxon>
        <taxon>Dikarya</taxon>
        <taxon>Ascomycota</taxon>
        <taxon>Pezizomycotina</taxon>
        <taxon>Eurotiomycetes</taxon>
        <taxon>Chaetothyriomycetidae</taxon>
        <taxon>Phaeomoniellales</taxon>
        <taxon>Phaeomoniellaceae</taxon>
        <taxon>Phaeomoniella</taxon>
    </lineage>
</organism>
<evidence type="ECO:0000256" key="3">
    <source>
        <dbReference type="ARBA" id="ARBA00022448"/>
    </source>
</evidence>
<dbReference type="InterPro" id="IPR036259">
    <property type="entry name" value="MFS_trans_sf"/>
</dbReference>
<evidence type="ECO:0000256" key="8">
    <source>
        <dbReference type="SAM" id="MobiDB-lite"/>
    </source>
</evidence>
<keyword evidence="4 9" id="KW-0812">Transmembrane</keyword>
<feature type="transmembrane region" description="Helical" evidence="9">
    <location>
        <begin position="369"/>
        <end position="397"/>
    </location>
</feature>
<dbReference type="PANTHER" id="PTHR48022">
    <property type="entry name" value="PLASTIDIC GLUCOSE TRANSPORTER 4"/>
    <property type="match status" value="1"/>
</dbReference>
<keyword evidence="3 7" id="KW-0813">Transport</keyword>
<dbReference type="InterPro" id="IPR020846">
    <property type="entry name" value="MFS_dom"/>
</dbReference>
<accession>A0A0G2E1F5</accession>
<feature type="region of interest" description="Disordered" evidence="8">
    <location>
        <begin position="513"/>
        <end position="534"/>
    </location>
</feature>
<evidence type="ECO:0000259" key="10">
    <source>
        <dbReference type="PROSITE" id="PS50850"/>
    </source>
</evidence>
<feature type="transmembrane region" description="Helical" evidence="9">
    <location>
        <begin position="302"/>
        <end position="320"/>
    </location>
</feature>
<comment type="subcellular location">
    <subcellularLocation>
        <location evidence="1">Membrane</location>
        <topology evidence="1">Multi-pass membrane protein</topology>
    </subcellularLocation>
</comment>
<evidence type="ECO:0000256" key="6">
    <source>
        <dbReference type="ARBA" id="ARBA00023136"/>
    </source>
</evidence>
<dbReference type="InterPro" id="IPR005828">
    <property type="entry name" value="MFS_sugar_transport-like"/>
</dbReference>
<feature type="transmembrane region" description="Helical" evidence="9">
    <location>
        <begin position="278"/>
        <end position="296"/>
    </location>
</feature>
<comment type="caution">
    <text evidence="11">The sequence shown here is derived from an EMBL/GenBank/DDBJ whole genome shotgun (WGS) entry which is preliminary data.</text>
</comment>
<feature type="transmembrane region" description="Helical" evidence="9">
    <location>
        <begin position="12"/>
        <end position="36"/>
    </location>
</feature>
<evidence type="ECO:0000256" key="7">
    <source>
        <dbReference type="RuleBase" id="RU003346"/>
    </source>
</evidence>
<dbReference type="InterPro" id="IPR005829">
    <property type="entry name" value="Sugar_transporter_CS"/>
</dbReference>
<dbReference type="PROSITE" id="PS00216">
    <property type="entry name" value="SUGAR_TRANSPORT_1"/>
    <property type="match status" value="2"/>
</dbReference>
<dbReference type="Proteomes" id="UP000053317">
    <property type="component" value="Unassembled WGS sequence"/>
</dbReference>
<dbReference type="Pfam" id="PF00083">
    <property type="entry name" value="Sugar_tr"/>
    <property type="match status" value="1"/>
</dbReference>
<evidence type="ECO:0000313" key="11">
    <source>
        <dbReference type="EMBL" id="KKY16216.1"/>
    </source>
</evidence>
<dbReference type="AlphaFoldDB" id="A0A0G2E1F5"/>
<comment type="similarity">
    <text evidence="2 7">Belongs to the major facilitator superfamily. Sugar transporter (TC 2.A.1.1) family.</text>
</comment>
<gene>
    <name evidence="11" type="ORF">UCRPC4_g05979</name>
</gene>
<evidence type="ECO:0000256" key="2">
    <source>
        <dbReference type="ARBA" id="ARBA00010992"/>
    </source>
</evidence>
<dbReference type="GO" id="GO:0016020">
    <property type="term" value="C:membrane"/>
    <property type="evidence" value="ECO:0007669"/>
    <property type="project" value="UniProtKB-SubCell"/>
</dbReference>
<feature type="transmembrane region" description="Helical" evidence="9">
    <location>
        <begin position="327"/>
        <end position="349"/>
    </location>
</feature>
<dbReference type="PRINTS" id="PR00171">
    <property type="entry name" value="SUGRTRNSPORT"/>
</dbReference>
<protein>
    <submittedName>
        <fullName evidence="11">Putative sugar transporter</fullName>
    </submittedName>
</protein>
<dbReference type="GO" id="GO:0005351">
    <property type="term" value="F:carbohydrate:proton symporter activity"/>
    <property type="evidence" value="ECO:0007669"/>
    <property type="project" value="TreeGrafter"/>
</dbReference>
<evidence type="ECO:0000256" key="4">
    <source>
        <dbReference type="ARBA" id="ARBA00022692"/>
    </source>
</evidence>
<evidence type="ECO:0000256" key="5">
    <source>
        <dbReference type="ARBA" id="ARBA00022989"/>
    </source>
</evidence>
<dbReference type="PANTHER" id="PTHR48022:SF47">
    <property type="entry name" value="MAJOR FACILITATOR SUPERFAMILY (MFS) PROFILE DOMAIN-CONTAINING PROTEIN"/>
    <property type="match status" value="1"/>
</dbReference>
<evidence type="ECO:0000313" key="12">
    <source>
        <dbReference type="Proteomes" id="UP000053317"/>
    </source>
</evidence>
<dbReference type="EMBL" id="LCWF01000165">
    <property type="protein sequence ID" value="KKY16216.1"/>
    <property type="molecule type" value="Genomic_DNA"/>
</dbReference>
<feature type="transmembrane region" description="Helical" evidence="9">
    <location>
        <begin position="435"/>
        <end position="456"/>
    </location>
</feature>
<name>A0A0G2E1F5_PHACM</name>
<evidence type="ECO:0000256" key="9">
    <source>
        <dbReference type="SAM" id="Phobius"/>
    </source>
</evidence>
<feature type="domain" description="Major facilitator superfamily (MFS) profile" evidence="10">
    <location>
        <begin position="15"/>
        <end position="462"/>
    </location>
</feature>